<evidence type="ECO:0000256" key="8">
    <source>
        <dbReference type="ARBA" id="ARBA00023288"/>
    </source>
</evidence>
<keyword evidence="16" id="KW-1185">Reference proteome</keyword>
<keyword evidence="2 11" id="KW-0808">Transferase</keyword>
<keyword evidence="8 11" id="KW-0449">Lipoprotein</keyword>
<dbReference type="STRING" id="1388766.A0A017S1J7"/>
<feature type="transmembrane region" description="Helical" evidence="11 12">
    <location>
        <begin position="12"/>
        <end position="32"/>
    </location>
</feature>
<keyword evidence="6 11" id="KW-0472">Membrane</keyword>
<dbReference type="AlphaFoldDB" id="A0A017S1J7"/>
<keyword evidence="5 11" id="KW-1133">Transmembrane helix</keyword>
<dbReference type="Pfam" id="PF01529">
    <property type="entry name" value="DHHC"/>
    <property type="match status" value="1"/>
</dbReference>
<keyword evidence="3 11" id="KW-0812">Transmembrane</keyword>
<evidence type="ECO:0000256" key="6">
    <source>
        <dbReference type="ARBA" id="ARBA00023136"/>
    </source>
</evidence>
<feature type="compositionally biased region" description="Acidic residues" evidence="13">
    <location>
        <begin position="374"/>
        <end position="384"/>
    </location>
</feature>
<comment type="subcellular location">
    <subcellularLocation>
        <location evidence="11">Endoplasmic reticulum membrane</location>
        <topology evidence="11">Multi-pass membrane protein</topology>
    </subcellularLocation>
    <subcellularLocation>
        <location evidence="1">Membrane</location>
        <topology evidence="1">Multi-pass membrane protein</topology>
    </subcellularLocation>
</comment>
<evidence type="ECO:0000256" key="7">
    <source>
        <dbReference type="ARBA" id="ARBA00023139"/>
    </source>
</evidence>
<evidence type="ECO:0000256" key="4">
    <source>
        <dbReference type="ARBA" id="ARBA00022824"/>
    </source>
</evidence>
<evidence type="ECO:0000256" key="9">
    <source>
        <dbReference type="ARBA" id="ARBA00023315"/>
    </source>
</evidence>
<feature type="active site" description="S-palmitoyl cysteine intermediate" evidence="11">
    <location>
        <position position="121"/>
    </location>
</feature>
<comment type="catalytic activity">
    <reaction evidence="10 11 12">
        <text>L-cysteinyl-[protein] + hexadecanoyl-CoA = S-hexadecanoyl-L-cysteinyl-[protein] + CoA</text>
        <dbReference type="Rhea" id="RHEA:36683"/>
        <dbReference type="Rhea" id="RHEA-COMP:10131"/>
        <dbReference type="Rhea" id="RHEA-COMP:11032"/>
        <dbReference type="ChEBI" id="CHEBI:29950"/>
        <dbReference type="ChEBI" id="CHEBI:57287"/>
        <dbReference type="ChEBI" id="CHEBI:57379"/>
        <dbReference type="ChEBI" id="CHEBI:74151"/>
        <dbReference type="EC" id="2.3.1.225"/>
    </reaction>
</comment>
<evidence type="ECO:0000256" key="11">
    <source>
        <dbReference type="HAMAP-Rule" id="MF_03199"/>
    </source>
</evidence>
<feature type="transmembrane region" description="Helical" evidence="11 12">
    <location>
        <begin position="178"/>
        <end position="200"/>
    </location>
</feature>
<name>A0A017S1J7_ASPRC</name>
<feature type="compositionally biased region" description="Basic and acidic residues" evidence="13">
    <location>
        <begin position="385"/>
        <end position="394"/>
    </location>
</feature>
<evidence type="ECO:0000313" key="15">
    <source>
        <dbReference type="EMBL" id="EYE90701.1"/>
    </source>
</evidence>
<accession>A0A017S1J7</accession>
<dbReference type="HAMAP" id="MF_03199">
    <property type="entry name" value="DHHC_PAT_PFA4"/>
    <property type="match status" value="1"/>
</dbReference>
<dbReference type="EMBL" id="KK088455">
    <property type="protein sequence ID" value="EYE90701.1"/>
    <property type="molecule type" value="Genomic_DNA"/>
</dbReference>
<dbReference type="OrthoDB" id="331948at2759"/>
<comment type="function">
    <text evidence="11">Mediates the reversible addition of palmitate to target proteins, thereby regulating their membrane association and biological function.</text>
</comment>
<comment type="caution">
    <text evidence="11">Lacks conserved residue(s) required for the propagation of feature annotation.</text>
</comment>
<dbReference type="HOGENOM" id="CLU_027721_8_1_1"/>
<dbReference type="GO" id="GO:0005789">
    <property type="term" value="C:endoplasmic reticulum membrane"/>
    <property type="evidence" value="ECO:0007669"/>
    <property type="project" value="UniProtKB-SubCell"/>
</dbReference>
<dbReference type="InterPro" id="IPR033682">
    <property type="entry name" value="PFA4"/>
</dbReference>
<evidence type="ECO:0000256" key="5">
    <source>
        <dbReference type="ARBA" id="ARBA00022989"/>
    </source>
</evidence>
<feature type="compositionally biased region" description="Basic and acidic residues" evidence="13">
    <location>
        <begin position="361"/>
        <end position="373"/>
    </location>
</feature>
<comment type="domain">
    <text evidence="11 12">The DHHC domain is required for palmitoyltransferase activity.</text>
</comment>
<feature type="region of interest" description="Disordered" evidence="13">
    <location>
        <begin position="359"/>
        <end position="394"/>
    </location>
</feature>
<comment type="similarity">
    <text evidence="11">Belongs to the DHHC palmitoyltransferase family. PFA4 subfamily.</text>
</comment>
<proteinExistence type="inferred from homology"/>
<organism evidence="15 16">
    <name type="scientific">Aspergillus ruber (strain CBS 135680)</name>
    <dbReference type="NCBI Taxonomy" id="1388766"/>
    <lineage>
        <taxon>Eukaryota</taxon>
        <taxon>Fungi</taxon>
        <taxon>Dikarya</taxon>
        <taxon>Ascomycota</taxon>
        <taxon>Pezizomycotina</taxon>
        <taxon>Eurotiomycetes</taxon>
        <taxon>Eurotiomycetidae</taxon>
        <taxon>Eurotiales</taxon>
        <taxon>Aspergillaceae</taxon>
        <taxon>Aspergillus</taxon>
        <taxon>Aspergillus subgen. Aspergillus</taxon>
    </lineage>
</organism>
<evidence type="ECO:0000256" key="12">
    <source>
        <dbReference type="RuleBase" id="RU079119"/>
    </source>
</evidence>
<dbReference type="GO" id="GO:0019706">
    <property type="term" value="F:protein-cysteine S-palmitoyltransferase activity"/>
    <property type="evidence" value="ECO:0007669"/>
    <property type="project" value="UniProtKB-UniRule"/>
</dbReference>
<evidence type="ECO:0000256" key="10">
    <source>
        <dbReference type="ARBA" id="ARBA00048048"/>
    </source>
</evidence>
<keyword evidence="7 11" id="KW-0564">Palmitate</keyword>
<protein>
    <recommendedName>
        <fullName evidence="11">Palmitoyltransferase PFA4</fullName>
        <ecNumber evidence="11">2.3.1.225</ecNumber>
    </recommendedName>
    <alternativeName>
        <fullName evidence="11">Protein S-acyltransferase</fullName>
        <shortName evidence="11">PAT</shortName>
    </alternativeName>
    <alternativeName>
        <fullName evidence="11">Protein fatty acyltransferase 4</fullName>
    </alternativeName>
</protein>
<dbReference type="InterPro" id="IPR039859">
    <property type="entry name" value="PFA4/ZDH16/20/ERF2-like"/>
</dbReference>
<evidence type="ECO:0000256" key="2">
    <source>
        <dbReference type="ARBA" id="ARBA00022679"/>
    </source>
</evidence>
<dbReference type="Proteomes" id="UP000019804">
    <property type="component" value="Unassembled WGS sequence"/>
</dbReference>
<evidence type="ECO:0000256" key="13">
    <source>
        <dbReference type="SAM" id="MobiDB-lite"/>
    </source>
</evidence>
<feature type="transmembrane region" description="Helical" evidence="11 12">
    <location>
        <begin position="139"/>
        <end position="158"/>
    </location>
</feature>
<gene>
    <name evidence="11" type="primary">PFA4</name>
    <name evidence="15" type="ORF">EURHEDRAFT_466623</name>
</gene>
<reference evidence="16" key="1">
    <citation type="journal article" date="2014" name="Nat. Commun.">
        <title>Genomic adaptations of the halophilic Dead Sea filamentous fungus Eurotium rubrum.</title>
        <authorList>
            <person name="Kis-Papo T."/>
            <person name="Weig A.R."/>
            <person name="Riley R."/>
            <person name="Persoh D."/>
            <person name="Salamov A."/>
            <person name="Sun H."/>
            <person name="Lipzen A."/>
            <person name="Wasser S.P."/>
            <person name="Rambold G."/>
            <person name="Grigoriev I.V."/>
            <person name="Nevo E."/>
        </authorList>
    </citation>
    <scope>NUCLEOTIDE SEQUENCE [LARGE SCALE GENOMIC DNA]</scope>
    <source>
        <strain evidence="16">CBS 135680</strain>
    </source>
</reference>
<dbReference type="PANTHER" id="PTHR12246">
    <property type="entry name" value="PALMITOYLTRANSFERASE ZDHHC16"/>
    <property type="match status" value="1"/>
</dbReference>
<feature type="domain" description="Palmitoyltransferase DHHC" evidence="14">
    <location>
        <begin position="88"/>
        <end position="217"/>
    </location>
</feature>
<keyword evidence="4 11" id="KW-0256">Endoplasmic reticulum</keyword>
<evidence type="ECO:0000313" key="16">
    <source>
        <dbReference type="Proteomes" id="UP000019804"/>
    </source>
</evidence>
<sequence>MFQGPFSISQLAIPAVWVLISFLSFTSQYFFVNFEAVSLRENELWAINTLATCIGICYYRSCTVDPGHVPKDWKSLDHKQVEVEGVSGRQRWCRKCEAFKPPRAHHCRTCGRCIPKMDHHCPWTTNCVSHFTFPHFIRFLFYAVVGMSYLESLLFERASTIWASRHLPSYLGPSLGQMAHLFILLVVNSLTVFALFILLVRNLWSLGGNTTTIESWEIERHKTLLRRARHFGGYLDAPGGVKIHIRKQEFPYDIGIWGNIKAGMGGSANVLSWFWPFAATPGRESGLDFEINDFEGPNVTWPPPDPDRIPLPTPTDRGNAFTVPQVYSSAHEEIEAFNRRRDENLKRVRHGVVQRRKRFHERFDSDTRDKSDSEPDNQGDSDGEEAWRNSEGERLHDFGVDEEIEFYDEEDIPLAVLMQRRRQRRQ</sequence>
<evidence type="ECO:0000259" key="14">
    <source>
        <dbReference type="Pfam" id="PF01529"/>
    </source>
</evidence>
<dbReference type="InterPro" id="IPR001594">
    <property type="entry name" value="Palmitoyltrfase_DHHC"/>
</dbReference>
<evidence type="ECO:0000256" key="3">
    <source>
        <dbReference type="ARBA" id="ARBA00022692"/>
    </source>
</evidence>
<dbReference type="PROSITE" id="PS50216">
    <property type="entry name" value="DHHC"/>
    <property type="match status" value="1"/>
</dbReference>
<keyword evidence="9 11" id="KW-0012">Acyltransferase</keyword>
<dbReference type="EC" id="2.3.1.225" evidence="11"/>
<evidence type="ECO:0000256" key="1">
    <source>
        <dbReference type="ARBA" id="ARBA00004141"/>
    </source>
</evidence>